<comment type="cofactor">
    <cofactor evidence="1">
        <name>FAD</name>
        <dbReference type="ChEBI" id="CHEBI:57692"/>
    </cofactor>
</comment>
<dbReference type="SUPFAM" id="SSF52343">
    <property type="entry name" value="Ferredoxin reductase-like, C-terminal NADP-linked domain"/>
    <property type="match status" value="1"/>
</dbReference>
<evidence type="ECO:0000256" key="4">
    <source>
        <dbReference type="ARBA" id="ARBA00022723"/>
    </source>
</evidence>
<keyword evidence="11" id="KW-1185">Reference proteome</keyword>
<evidence type="ECO:0000256" key="6">
    <source>
        <dbReference type="ARBA" id="ARBA00023002"/>
    </source>
</evidence>
<dbReference type="InterPro" id="IPR017927">
    <property type="entry name" value="FAD-bd_FR_type"/>
</dbReference>
<sequence>MVPQRSFTVSVIEVVRETADTHSIVLVPAAADAHLFDFEPGQFLTLQVPSEQAGGAARPYALSGSGPVGEPMRVTVRRKRGGYASNWICDHLRVGDQIDVLPPEGTFGPTAVEDRDLLLVAEEIGVASVMSLLAARLRAGRRRVTLLYVHAGASVLFGEELAALERRYDGRLDVLHLSDPGPLATDAEVIRARLAGAPGPDVVVCGPPALLDVATRAAADAGVPAARLWAQSRA</sequence>
<dbReference type="Gene3D" id="3.40.50.80">
    <property type="entry name" value="Nucleotide-binding domain of ferredoxin-NADP reductase (FNR) module"/>
    <property type="match status" value="1"/>
</dbReference>
<dbReference type="Pfam" id="PF00970">
    <property type="entry name" value="FAD_binding_6"/>
    <property type="match status" value="1"/>
</dbReference>
<evidence type="ECO:0000313" key="10">
    <source>
        <dbReference type="EMBL" id="TNM50846.1"/>
    </source>
</evidence>
<proteinExistence type="predicted"/>
<keyword evidence="2" id="KW-0285">Flavoprotein</keyword>
<organism evidence="10 11">
    <name type="scientific">Nocardioides albidus</name>
    <dbReference type="NCBI Taxonomy" id="1517589"/>
    <lineage>
        <taxon>Bacteria</taxon>
        <taxon>Bacillati</taxon>
        <taxon>Actinomycetota</taxon>
        <taxon>Actinomycetes</taxon>
        <taxon>Propionibacteriales</taxon>
        <taxon>Nocardioidaceae</taxon>
        <taxon>Nocardioides</taxon>
    </lineage>
</organism>
<reference evidence="10 11" key="1">
    <citation type="journal article" date="2016" name="Int. J. Syst. Evol. Microbiol.">
        <title>Nocardioides albidus sp. nov., an actinobacterium isolated from garden soil.</title>
        <authorList>
            <person name="Singh H."/>
            <person name="Du J."/>
            <person name="Trinh H."/>
            <person name="Won K."/>
            <person name="Yang J.E."/>
            <person name="Yin C."/>
            <person name="Kook M."/>
            <person name="Yi T.H."/>
        </authorList>
    </citation>
    <scope>NUCLEOTIDE SEQUENCE [LARGE SCALE GENOMIC DNA]</scope>
    <source>
        <strain evidence="10 11">CCTCC AB 2015297</strain>
    </source>
</reference>
<evidence type="ECO:0000256" key="7">
    <source>
        <dbReference type="ARBA" id="ARBA00023004"/>
    </source>
</evidence>
<dbReference type="Proteomes" id="UP000313231">
    <property type="component" value="Unassembled WGS sequence"/>
</dbReference>
<dbReference type="GO" id="GO:0046872">
    <property type="term" value="F:metal ion binding"/>
    <property type="evidence" value="ECO:0007669"/>
    <property type="project" value="UniProtKB-KW"/>
</dbReference>
<keyword evidence="8" id="KW-0411">Iron-sulfur</keyword>
<dbReference type="InterPro" id="IPR039261">
    <property type="entry name" value="FNR_nucleotide-bd"/>
</dbReference>
<evidence type="ECO:0000256" key="1">
    <source>
        <dbReference type="ARBA" id="ARBA00001974"/>
    </source>
</evidence>
<gene>
    <name evidence="10" type="ORF">FHP29_00115</name>
</gene>
<dbReference type="AlphaFoldDB" id="A0A5C4WTJ5"/>
<keyword evidence="4" id="KW-0479">Metal-binding</keyword>
<dbReference type="SUPFAM" id="SSF63380">
    <property type="entry name" value="Riboflavin synthase domain-like"/>
    <property type="match status" value="1"/>
</dbReference>
<dbReference type="GO" id="GO:0016491">
    <property type="term" value="F:oxidoreductase activity"/>
    <property type="evidence" value="ECO:0007669"/>
    <property type="project" value="UniProtKB-KW"/>
</dbReference>
<dbReference type="EMBL" id="VDMP01000006">
    <property type="protein sequence ID" value="TNM50846.1"/>
    <property type="molecule type" value="Genomic_DNA"/>
</dbReference>
<dbReference type="PRINTS" id="PR00410">
    <property type="entry name" value="PHEHYDRXLASE"/>
</dbReference>
<dbReference type="PANTHER" id="PTHR47354">
    <property type="entry name" value="NADH OXIDOREDUCTASE HCR"/>
    <property type="match status" value="1"/>
</dbReference>
<accession>A0A5C4WTJ5</accession>
<evidence type="ECO:0000313" key="11">
    <source>
        <dbReference type="Proteomes" id="UP000313231"/>
    </source>
</evidence>
<protein>
    <recommendedName>
        <fullName evidence="9">FAD-binding FR-type domain-containing protein</fullName>
    </recommendedName>
</protein>
<feature type="domain" description="FAD-binding FR-type" evidence="9">
    <location>
        <begin position="4"/>
        <end position="110"/>
    </location>
</feature>
<dbReference type="InterPro" id="IPR008333">
    <property type="entry name" value="Cbr1-like_FAD-bd_dom"/>
</dbReference>
<evidence type="ECO:0000256" key="8">
    <source>
        <dbReference type="ARBA" id="ARBA00023014"/>
    </source>
</evidence>
<evidence type="ECO:0000256" key="5">
    <source>
        <dbReference type="ARBA" id="ARBA00022827"/>
    </source>
</evidence>
<dbReference type="Gene3D" id="2.40.30.10">
    <property type="entry name" value="Translation factors"/>
    <property type="match status" value="1"/>
</dbReference>
<evidence type="ECO:0000256" key="3">
    <source>
        <dbReference type="ARBA" id="ARBA00022714"/>
    </source>
</evidence>
<name>A0A5C4WTJ5_9ACTN</name>
<dbReference type="GO" id="GO:0050660">
    <property type="term" value="F:flavin adenine dinucleotide binding"/>
    <property type="evidence" value="ECO:0007669"/>
    <property type="project" value="TreeGrafter"/>
</dbReference>
<dbReference type="InterPro" id="IPR017938">
    <property type="entry name" value="Riboflavin_synthase-like_b-brl"/>
</dbReference>
<dbReference type="PANTHER" id="PTHR47354:SF8">
    <property type="entry name" value="1,2-PHENYLACETYL-COA EPOXIDASE, SUBUNIT E"/>
    <property type="match status" value="1"/>
</dbReference>
<evidence type="ECO:0000256" key="2">
    <source>
        <dbReference type="ARBA" id="ARBA00022630"/>
    </source>
</evidence>
<keyword evidence="5" id="KW-0274">FAD</keyword>
<dbReference type="InterPro" id="IPR050415">
    <property type="entry name" value="MRET"/>
</dbReference>
<keyword evidence="3" id="KW-0001">2Fe-2S</keyword>
<keyword evidence="6" id="KW-0560">Oxidoreductase</keyword>
<evidence type="ECO:0000259" key="9">
    <source>
        <dbReference type="PROSITE" id="PS51384"/>
    </source>
</evidence>
<keyword evidence="7" id="KW-0408">Iron</keyword>
<dbReference type="PROSITE" id="PS51384">
    <property type="entry name" value="FAD_FR"/>
    <property type="match status" value="1"/>
</dbReference>
<dbReference type="GO" id="GO:0051537">
    <property type="term" value="F:2 iron, 2 sulfur cluster binding"/>
    <property type="evidence" value="ECO:0007669"/>
    <property type="project" value="UniProtKB-KW"/>
</dbReference>
<comment type="caution">
    <text evidence="10">The sequence shown here is derived from an EMBL/GenBank/DDBJ whole genome shotgun (WGS) entry which is preliminary data.</text>
</comment>